<evidence type="ECO:0000313" key="2">
    <source>
        <dbReference type="Proteomes" id="UP000722625"/>
    </source>
</evidence>
<dbReference type="RefSeq" id="WP_213307001.1">
    <property type="nucleotide sequence ID" value="NZ_JAGYVZ010000034.1"/>
</dbReference>
<feature type="non-terminal residue" evidence="1">
    <location>
        <position position="1"/>
    </location>
</feature>
<accession>A0ABS5PIK2</accession>
<comment type="caution">
    <text evidence="1">The sequence shown here is derived from an EMBL/GenBank/DDBJ whole genome shotgun (WGS) entry which is preliminary data.</text>
</comment>
<evidence type="ECO:0008006" key="3">
    <source>
        <dbReference type="Google" id="ProtNLM"/>
    </source>
</evidence>
<proteinExistence type="predicted"/>
<sequence length="285" mass="31782">PSTRNDGQISVNKVLTTDAQGNLKLCSIAIAPAPYLDEIIPDSYLPNTTGNFILKGAFFTPNMTVQITGQTINSINFKSDNLVHVNVTTGENEGTFDVMLNNGLLATFTGRMLIVLGDVFKPKPEDWTVLTGTPDLTREGEIHLSTYGIASSAIWNKTIDGTKKIGIKFKPELSPLFSTWSGDFQFQYIELKDNITNNYYTLATKYEGGYFTCIYYKNGVYTSAFPYSSGIKGFELRIYDGKFFLYNGQVVSNMIQDEITSNNMTISSSITYYDLVDIKLIEYNS</sequence>
<gene>
    <name evidence="1" type="ORF">KHA90_22515</name>
</gene>
<protein>
    <recommendedName>
        <fullName evidence="3">IPT/TIG domain-containing protein</fullName>
    </recommendedName>
</protein>
<keyword evidence="2" id="KW-1185">Reference proteome</keyword>
<organism evidence="1 2">
    <name type="scientific">Flavobacterium psychroterrae</name>
    <dbReference type="NCBI Taxonomy" id="2133767"/>
    <lineage>
        <taxon>Bacteria</taxon>
        <taxon>Pseudomonadati</taxon>
        <taxon>Bacteroidota</taxon>
        <taxon>Flavobacteriia</taxon>
        <taxon>Flavobacteriales</taxon>
        <taxon>Flavobacteriaceae</taxon>
        <taxon>Flavobacterium</taxon>
    </lineage>
</organism>
<dbReference type="EMBL" id="JAGYVZ010000034">
    <property type="protein sequence ID" value="MBS7233795.1"/>
    <property type="molecule type" value="Genomic_DNA"/>
</dbReference>
<name>A0ABS5PIK2_9FLAO</name>
<evidence type="ECO:0000313" key="1">
    <source>
        <dbReference type="EMBL" id="MBS7233795.1"/>
    </source>
</evidence>
<reference evidence="1 2" key="1">
    <citation type="journal article" date="2018" name="Int. J. Syst. Evol. Microbiol.">
        <title>Flavobacterium chryseum sp. nov. and Flavobacterium psychroterrae sp. nov., novel environmental bacteria isolated from Antarctica.</title>
        <authorList>
            <person name="Kralova S."/>
            <person name="Svec P."/>
            <person name="Busse H.J."/>
            <person name="Stankova E."/>
            <person name="Vaczi P."/>
            <person name="Sedlacek I."/>
        </authorList>
    </citation>
    <scope>NUCLEOTIDE SEQUENCE [LARGE SCALE GENOMIC DNA]</scope>
    <source>
        <strain evidence="1 2">CCM 8827</strain>
    </source>
</reference>
<dbReference type="Proteomes" id="UP000722625">
    <property type="component" value="Unassembled WGS sequence"/>
</dbReference>